<feature type="transmembrane region" description="Helical" evidence="1">
    <location>
        <begin position="28"/>
        <end position="47"/>
    </location>
</feature>
<reference evidence="2" key="1">
    <citation type="journal article" date="2014" name="Front. Microbiol.">
        <title>High frequency of phylogenetically diverse reductive dehalogenase-homologous genes in deep subseafloor sedimentary metagenomes.</title>
        <authorList>
            <person name="Kawai M."/>
            <person name="Futagami T."/>
            <person name="Toyoda A."/>
            <person name="Takaki Y."/>
            <person name="Nishi S."/>
            <person name="Hori S."/>
            <person name="Arai W."/>
            <person name="Tsubouchi T."/>
            <person name="Morono Y."/>
            <person name="Uchiyama I."/>
            <person name="Ito T."/>
            <person name="Fujiyama A."/>
            <person name="Inagaki F."/>
            <person name="Takami H."/>
        </authorList>
    </citation>
    <scope>NUCLEOTIDE SEQUENCE</scope>
    <source>
        <strain evidence="2">Expedition CK06-06</strain>
    </source>
</reference>
<evidence type="ECO:0000256" key="1">
    <source>
        <dbReference type="SAM" id="Phobius"/>
    </source>
</evidence>
<feature type="transmembrane region" description="Helical" evidence="1">
    <location>
        <begin position="59"/>
        <end position="77"/>
    </location>
</feature>
<sequence>AGLFGTILLIAFFVILMGAFSRLQAARAFTASSFITATLAFLFLFIKDEITGRTLVHPLLPWLFIIATTVGYIYMVSKEEK</sequence>
<organism evidence="2">
    <name type="scientific">marine sediment metagenome</name>
    <dbReference type="NCBI Taxonomy" id="412755"/>
    <lineage>
        <taxon>unclassified sequences</taxon>
        <taxon>metagenomes</taxon>
        <taxon>ecological metagenomes</taxon>
    </lineage>
</organism>
<keyword evidence="1" id="KW-0812">Transmembrane</keyword>
<keyword evidence="1" id="KW-0472">Membrane</keyword>
<evidence type="ECO:0000313" key="2">
    <source>
        <dbReference type="EMBL" id="GAG90630.1"/>
    </source>
</evidence>
<accession>X1B6D1</accession>
<feature type="transmembrane region" description="Helical" evidence="1">
    <location>
        <begin position="6"/>
        <end position="23"/>
    </location>
</feature>
<proteinExistence type="predicted"/>
<name>X1B6D1_9ZZZZ</name>
<feature type="non-terminal residue" evidence="2">
    <location>
        <position position="1"/>
    </location>
</feature>
<keyword evidence="1" id="KW-1133">Transmembrane helix</keyword>
<dbReference type="EMBL" id="BART01025826">
    <property type="protein sequence ID" value="GAG90630.1"/>
    <property type="molecule type" value="Genomic_DNA"/>
</dbReference>
<protein>
    <submittedName>
        <fullName evidence="2">Uncharacterized protein</fullName>
    </submittedName>
</protein>
<gene>
    <name evidence="2" type="ORF">S01H4_46248</name>
</gene>
<comment type="caution">
    <text evidence="2">The sequence shown here is derived from an EMBL/GenBank/DDBJ whole genome shotgun (WGS) entry which is preliminary data.</text>
</comment>
<dbReference type="AlphaFoldDB" id="X1B6D1"/>